<evidence type="ECO:0000313" key="1">
    <source>
        <dbReference type="EMBL" id="AIF72159.1"/>
    </source>
</evidence>
<accession>A0A075M0K3</accession>
<protein>
    <submittedName>
        <fullName evidence="1">Uncharacterized protein</fullName>
    </submittedName>
</protein>
<reference evidence="2" key="1">
    <citation type="submission" date="2014-09" db="EMBL/GenBank/DDBJ databases">
        <title>Genomic characterization and comparison of seven Myoviridae bacteriophage infecting Bacillus thuringiensis.</title>
        <authorList>
            <person name="Sauder A.B."/>
            <person name="McKenzie Q.R."/>
            <person name="Temple L.M."/>
            <person name="Alexis B.K."/>
            <person name="Al-Atrache Z."/>
            <person name="Lewis L.O."/>
            <person name="Loesser-Casey K.E."/>
            <person name="Mitchell K.J."/>
        </authorList>
    </citation>
    <scope>NUCLEOTIDE SEQUENCE [LARGE SCALE GENOMIC DNA]</scope>
</reference>
<dbReference type="EMBL" id="KJ489402">
    <property type="protein sequence ID" value="AIF72159.1"/>
    <property type="molecule type" value="Genomic_DNA"/>
</dbReference>
<reference evidence="1 2" key="2">
    <citation type="journal article" date="2016" name="Virology (Lond)">
        <title>Genomic characterization and comparison of seven Myoviridae bacteriophage infecting Bacillus thuringiensis.</title>
        <authorList>
            <person name="Sauder A.B."/>
            <person name="Quinn M.R."/>
            <person name="Brouillette A."/>
            <person name="Caruso S."/>
            <person name="Cresawn S."/>
            <person name="Erill I."/>
            <person name="Lewis L."/>
            <person name="Loesser-Casey K."/>
            <person name="Pate M."/>
            <person name="Scott C."/>
            <person name="Stockwell S."/>
            <person name="Temple L."/>
        </authorList>
    </citation>
    <scope>NUCLEOTIDE SEQUENCE [LARGE SCALE GENOMIC DNA]</scope>
</reference>
<proteinExistence type="predicted"/>
<keyword evidence="2" id="KW-1185">Reference proteome</keyword>
<dbReference type="KEGG" id="vg:20283270"/>
<evidence type="ECO:0000313" key="2">
    <source>
        <dbReference type="Proteomes" id="UP000028561"/>
    </source>
</evidence>
<organism evidence="1 2">
    <name type="scientific">Bacillus phage Riley</name>
    <dbReference type="NCBI Taxonomy" id="1486662"/>
    <lineage>
        <taxon>Viruses</taxon>
        <taxon>Duplodnaviria</taxon>
        <taxon>Heunggongvirae</taxon>
        <taxon>Uroviricota</taxon>
        <taxon>Caudoviricetes</taxon>
        <taxon>Herelleviridae</taxon>
        <taxon>Bastillevirinae</taxon>
        <taxon>Bequatrovirus</taxon>
        <taxon>Bequatrovirus riley</taxon>
    </lineage>
</organism>
<dbReference type="Proteomes" id="UP000028561">
    <property type="component" value="Segment"/>
</dbReference>
<sequence length="109" mass="13069">MTFLSSKEVYKRNCEHIAKEFTKGNEYTIEEMEGNTIGSYRYRVKLKHIDTVVSVSYNNETYKYEGYVQCNYPTFHQTYDIESEITMEIYSFIQSKIEMITSILIYYKD</sequence>
<dbReference type="GeneID" id="20283270"/>
<dbReference type="RefSeq" id="YP_009056048.1">
    <property type="nucleotide sequence ID" value="NC_024788.1"/>
</dbReference>
<name>A0A075M0K3_9CAUD</name>